<protein>
    <submittedName>
        <fullName evidence="1">Uncharacterized protein</fullName>
    </submittedName>
</protein>
<dbReference type="AlphaFoldDB" id="A0A1Q5U056"/>
<reference evidence="1 2" key="1">
    <citation type="submission" date="2016-10" db="EMBL/GenBank/DDBJ databases">
        <title>Genome sequence of the ascomycete fungus Penicillium subrubescens.</title>
        <authorList>
            <person name="De Vries R.P."/>
            <person name="Peng M."/>
            <person name="Dilokpimol A."/>
            <person name="Hilden K."/>
            <person name="Makela M.R."/>
            <person name="Grigoriev I."/>
            <person name="Riley R."/>
            <person name="Granchi Z."/>
        </authorList>
    </citation>
    <scope>NUCLEOTIDE SEQUENCE [LARGE SCALE GENOMIC DNA]</scope>
    <source>
        <strain evidence="1 2">CBS 132785</strain>
    </source>
</reference>
<dbReference type="EMBL" id="MNBE01000602">
    <property type="protein sequence ID" value="OKP05858.1"/>
    <property type="molecule type" value="Genomic_DNA"/>
</dbReference>
<sequence length="111" mass="12670">MATIAFWIEADIHDAFLSDSTRSQVRMTRIGEDWQHRAGRVVLTYAHYYAEYAEGAIRQSNESLRGSHVVDHCNRGIPALFPEFLRLPARFPELAGILDLYLQIVPSLKVI</sequence>
<keyword evidence="2" id="KW-1185">Reference proteome</keyword>
<gene>
    <name evidence="1" type="ORF">PENSUB_6578</name>
</gene>
<evidence type="ECO:0000313" key="2">
    <source>
        <dbReference type="Proteomes" id="UP000186955"/>
    </source>
</evidence>
<organism evidence="1 2">
    <name type="scientific">Penicillium subrubescens</name>
    <dbReference type="NCBI Taxonomy" id="1316194"/>
    <lineage>
        <taxon>Eukaryota</taxon>
        <taxon>Fungi</taxon>
        <taxon>Dikarya</taxon>
        <taxon>Ascomycota</taxon>
        <taxon>Pezizomycotina</taxon>
        <taxon>Eurotiomycetes</taxon>
        <taxon>Eurotiomycetidae</taxon>
        <taxon>Eurotiales</taxon>
        <taxon>Aspergillaceae</taxon>
        <taxon>Penicillium</taxon>
    </lineage>
</organism>
<comment type="caution">
    <text evidence="1">The sequence shown here is derived from an EMBL/GenBank/DDBJ whole genome shotgun (WGS) entry which is preliminary data.</text>
</comment>
<accession>A0A1Q5U056</accession>
<name>A0A1Q5U056_9EURO</name>
<dbReference type="Proteomes" id="UP000186955">
    <property type="component" value="Unassembled WGS sequence"/>
</dbReference>
<proteinExistence type="predicted"/>
<evidence type="ECO:0000313" key="1">
    <source>
        <dbReference type="EMBL" id="OKP05858.1"/>
    </source>
</evidence>